<dbReference type="Proteomes" id="UP001157126">
    <property type="component" value="Unassembled WGS sequence"/>
</dbReference>
<reference evidence="3" key="1">
    <citation type="journal article" date="2019" name="Int. J. Syst. Evol. Microbiol.">
        <title>The Global Catalogue of Microorganisms (GCM) 10K type strain sequencing project: providing services to taxonomists for standard genome sequencing and annotation.</title>
        <authorList>
            <consortium name="The Broad Institute Genomics Platform"/>
            <consortium name="The Broad Institute Genome Sequencing Center for Infectious Disease"/>
            <person name="Wu L."/>
            <person name="Ma J."/>
        </authorList>
    </citation>
    <scope>NUCLEOTIDE SEQUENCE [LARGE SCALE GENOMIC DNA]</scope>
    <source>
        <strain evidence="3">NBRC 113072</strain>
    </source>
</reference>
<keyword evidence="3" id="KW-1185">Reference proteome</keyword>
<proteinExistence type="predicted"/>
<protein>
    <submittedName>
        <fullName evidence="2">Uncharacterized protein</fullName>
    </submittedName>
</protein>
<feature type="compositionally biased region" description="Polar residues" evidence="1">
    <location>
        <begin position="1"/>
        <end position="13"/>
    </location>
</feature>
<organism evidence="2 3">
    <name type="scientific">Mobilicoccus caccae</name>
    <dbReference type="NCBI Taxonomy" id="1859295"/>
    <lineage>
        <taxon>Bacteria</taxon>
        <taxon>Bacillati</taxon>
        <taxon>Actinomycetota</taxon>
        <taxon>Actinomycetes</taxon>
        <taxon>Micrococcales</taxon>
        <taxon>Dermatophilaceae</taxon>
        <taxon>Mobilicoccus</taxon>
    </lineage>
</organism>
<evidence type="ECO:0000313" key="3">
    <source>
        <dbReference type="Proteomes" id="UP001157126"/>
    </source>
</evidence>
<sequence>MPNRPRTSIQGTSGRRGRAAESSHSPTRPGALATHGSVSGQESDRTVVHAELGFEDGRVQLGEPNPEYGHVGAPAGDADCCSLAL</sequence>
<evidence type="ECO:0000313" key="2">
    <source>
        <dbReference type="EMBL" id="GMA41652.1"/>
    </source>
</evidence>
<name>A0ABQ6IUT8_9MICO</name>
<accession>A0ABQ6IUT8</accession>
<comment type="caution">
    <text evidence="2">The sequence shown here is derived from an EMBL/GenBank/DDBJ whole genome shotgun (WGS) entry which is preliminary data.</text>
</comment>
<dbReference type="EMBL" id="BSUO01000001">
    <property type="protein sequence ID" value="GMA41652.1"/>
    <property type="molecule type" value="Genomic_DNA"/>
</dbReference>
<feature type="region of interest" description="Disordered" evidence="1">
    <location>
        <begin position="1"/>
        <end position="43"/>
    </location>
</feature>
<gene>
    <name evidence="2" type="ORF">GCM10025883_36970</name>
</gene>
<evidence type="ECO:0000256" key="1">
    <source>
        <dbReference type="SAM" id="MobiDB-lite"/>
    </source>
</evidence>